<sequence>MSEHYFSASPHSKENTQLITTRIGFFEMKFLTDAGVFSKHRVDFGSRVLVESFLDSIDYKVFKGESIKVLELGSGYGPILLSLAKALPSAKLSGLELNQRAVALSIQNALLNHVTNVSFESMDVCQLNLTDNYDLIFTNPPIRAGKQVVHTFVDKAINGLKNGGQLWLVIQKKQGAPSLVSYMKEQFSQVERVNLEKGYWVIKAEKSN</sequence>
<gene>
    <name evidence="4" type="ORF">QP433_05415</name>
</gene>
<dbReference type="Pfam" id="PF05175">
    <property type="entry name" value="MTS"/>
    <property type="match status" value="1"/>
</dbReference>
<dbReference type="GO" id="GO:0008757">
    <property type="term" value="F:S-adenosylmethionine-dependent methyltransferase activity"/>
    <property type="evidence" value="ECO:0007669"/>
    <property type="project" value="InterPro"/>
</dbReference>
<dbReference type="CDD" id="cd02440">
    <property type="entry name" value="AdoMet_MTases"/>
    <property type="match status" value="1"/>
</dbReference>
<reference evidence="4" key="1">
    <citation type="submission" date="2023-05" db="EMBL/GenBank/DDBJ databases">
        <title>Cataloging the Phylogenetic Diversity of Human Bladder Bacteria.</title>
        <authorList>
            <person name="Du J."/>
        </authorList>
    </citation>
    <scope>NUCLEOTIDE SEQUENCE</scope>
    <source>
        <strain evidence="4">UMB1231</strain>
    </source>
</reference>
<dbReference type="GO" id="GO:0032259">
    <property type="term" value="P:methylation"/>
    <property type="evidence" value="ECO:0007669"/>
    <property type="project" value="UniProtKB-KW"/>
</dbReference>
<protein>
    <submittedName>
        <fullName evidence="4">Methyltransferase</fullName>
    </submittedName>
</protein>
<dbReference type="Proteomes" id="UP001229251">
    <property type="component" value="Unassembled WGS sequence"/>
</dbReference>
<dbReference type="InterPro" id="IPR046977">
    <property type="entry name" value="RsmC/RlmG"/>
</dbReference>
<dbReference type="PRINTS" id="PR00507">
    <property type="entry name" value="N12N6MTFRASE"/>
</dbReference>
<dbReference type="SUPFAM" id="SSF53335">
    <property type="entry name" value="S-adenosyl-L-methionine-dependent methyltransferases"/>
    <property type="match status" value="1"/>
</dbReference>
<feature type="domain" description="Methyltransferase small" evidence="3">
    <location>
        <begin position="27"/>
        <end position="203"/>
    </location>
</feature>
<dbReference type="Gene3D" id="3.40.50.150">
    <property type="entry name" value="Vaccinia Virus protein VP39"/>
    <property type="match status" value="1"/>
</dbReference>
<dbReference type="EMBL" id="JASOOE010000008">
    <property type="protein sequence ID" value="MDK7187413.1"/>
    <property type="molecule type" value="Genomic_DNA"/>
</dbReference>
<dbReference type="PANTHER" id="PTHR47816:SF4">
    <property type="entry name" value="RIBOSOMAL RNA SMALL SUBUNIT METHYLTRANSFERASE C"/>
    <property type="match status" value="1"/>
</dbReference>
<organism evidence="4 5">
    <name type="scientific">Facklamia hominis</name>
    <dbReference type="NCBI Taxonomy" id="178214"/>
    <lineage>
        <taxon>Bacteria</taxon>
        <taxon>Bacillati</taxon>
        <taxon>Bacillota</taxon>
        <taxon>Bacilli</taxon>
        <taxon>Lactobacillales</taxon>
        <taxon>Aerococcaceae</taxon>
        <taxon>Facklamia</taxon>
    </lineage>
</organism>
<evidence type="ECO:0000259" key="3">
    <source>
        <dbReference type="Pfam" id="PF05175"/>
    </source>
</evidence>
<evidence type="ECO:0000313" key="4">
    <source>
        <dbReference type="EMBL" id="MDK7187413.1"/>
    </source>
</evidence>
<evidence type="ECO:0000256" key="2">
    <source>
        <dbReference type="ARBA" id="ARBA00022679"/>
    </source>
</evidence>
<dbReference type="PANTHER" id="PTHR47816">
    <property type="entry name" value="RIBOSOMAL RNA SMALL SUBUNIT METHYLTRANSFERASE C"/>
    <property type="match status" value="1"/>
</dbReference>
<dbReference type="InterPro" id="IPR029063">
    <property type="entry name" value="SAM-dependent_MTases_sf"/>
</dbReference>
<name>A0AAJ1V2T0_9LACT</name>
<dbReference type="InterPro" id="IPR007848">
    <property type="entry name" value="Small_mtfrase_dom"/>
</dbReference>
<dbReference type="RefSeq" id="WP_285065868.1">
    <property type="nucleotide sequence ID" value="NZ_JASOOE010000008.1"/>
</dbReference>
<evidence type="ECO:0000256" key="1">
    <source>
        <dbReference type="ARBA" id="ARBA00022603"/>
    </source>
</evidence>
<evidence type="ECO:0000313" key="5">
    <source>
        <dbReference type="Proteomes" id="UP001229251"/>
    </source>
</evidence>
<keyword evidence="2" id="KW-0808">Transferase</keyword>
<proteinExistence type="predicted"/>
<accession>A0AAJ1V2T0</accession>
<comment type="caution">
    <text evidence="4">The sequence shown here is derived from an EMBL/GenBank/DDBJ whole genome shotgun (WGS) entry which is preliminary data.</text>
</comment>
<keyword evidence="1 4" id="KW-0489">Methyltransferase</keyword>
<dbReference type="AlphaFoldDB" id="A0AAJ1V2T0"/>